<dbReference type="EMBL" id="BKCJ010225508">
    <property type="protein sequence ID" value="GEY94975.1"/>
    <property type="molecule type" value="Genomic_DNA"/>
</dbReference>
<reference evidence="1" key="1">
    <citation type="journal article" date="2019" name="Sci. Rep.">
        <title>Draft genome of Tanacetum cinerariifolium, the natural source of mosquito coil.</title>
        <authorList>
            <person name="Yamashiro T."/>
            <person name="Shiraishi A."/>
            <person name="Satake H."/>
            <person name="Nakayama K."/>
        </authorList>
    </citation>
    <scope>NUCLEOTIDE SEQUENCE</scope>
</reference>
<name>A0A699HXA6_TANCI</name>
<accession>A0A699HXA6</accession>
<protein>
    <submittedName>
        <fullName evidence="1">Uncharacterized protein</fullName>
    </submittedName>
</protein>
<organism evidence="1">
    <name type="scientific">Tanacetum cinerariifolium</name>
    <name type="common">Dalmatian daisy</name>
    <name type="synonym">Chrysanthemum cinerariifolium</name>
    <dbReference type="NCBI Taxonomy" id="118510"/>
    <lineage>
        <taxon>Eukaryota</taxon>
        <taxon>Viridiplantae</taxon>
        <taxon>Streptophyta</taxon>
        <taxon>Embryophyta</taxon>
        <taxon>Tracheophyta</taxon>
        <taxon>Spermatophyta</taxon>
        <taxon>Magnoliopsida</taxon>
        <taxon>eudicotyledons</taxon>
        <taxon>Gunneridae</taxon>
        <taxon>Pentapetalae</taxon>
        <taxon>asterids</taxon>
        <taxon>campanulids</taxon>
        <taxon>Asterales</taxon>
        <taxon>Asteraceae</taxon>
        <taxon>Asteroideae</taxon>
        <taxon>Anthemideae</taxon>
        <taxon>Anthemidinae</taxon>
        <taxon>Tanacetum</taxon>
    </lineage>
</organism>
<sequence length="173" mass="18829">MIRVNLGCPIGLKEKATWDWDSSTWGGRGECIGTVPVSASVRERLVWGNVRNLNGYNAVQNVRNQIVQSVIQNPRIQNVRNQNGLIVIPGSNQNPNGNGNLVAACDEGNATGHNDSFARASNSAGVKHLIPSHLTRYLNLSSGRALVNRSATWYSVPIKNSSMIPFSTFSLMK</sequence>
<dbReference type="AlphaFoldDB" id="A0A699HXA6"/>
<gene>
    <name evidence="1" type="ORF">Tci_466949</name>
</gene>
<evidence type="ECO:0000313" key="1">
    <source>
        <dbReference type="EMBL" id="GEY94975.1"/>
    </source>
</evidence>
<proteinExistence type="predicted"/>
<comment type="caution">
    <text evidence="1">The sequence shown here is derived from an EMBL/GenBank/DDBJ whole genome shotgun (WGS) entry which is preliminary data.</text>
</comment>